<sequence>MRRMSTITIGNLPRLSSKALSDILLSHASSNLDASSKPENLAIIDVRDDDHIGGHIKHSTHVPSSTLDYKIPELVRKLRDKDTVVFHCALSQQRGPSAALRYIRERERIMGAGAGAGMSAGSVGEAMKKNREAVENKADDGEWEDVEEASEKKEQKVYVLDQGFVGWQEIYGEDSRLTEGYRKEIWENGF</sequence>
<dbReference type="InterPro" id="IPR001763">
    <property type="entry name" value="Rhodanese-like_dom"/>
</dbReference>
<dbReference type="RefSeq" id="XP_001549722.2">
    <property type="nucleotide sequence ID" value="XM_001549672.2"/>
</dbReference>
<dbReference type="GO" id="GO:0005737">
    <property type="term" value="C:cytoplasm"/>
    <property type="evidence" value="ECO:0007669"/>
    <property type="project" value="TreeGrafter"/>
</dbReference>
<dbReference type="EMBL" id="CP009819">
    <property type="protein sequence ID" value="ATZ58107.1"/>
    <property type="molecule type" value="Genomic_DNA"/>
</dbReference>
<reference evidence="2 3" key="1">
    <citation type="journal article" date="2011" name="PLoS Genet.">
        <title>Genomic analysis of the necrotrophic fungal pathogens Sclerotinia sclerotiorum and Botrytis cinerea.</title>
        <authorList>
            <person name="Amselem J."/>
            <person name="Cuomo C.A."/>
            <person name="van Kan J.A."/>
            <person name="Viaud M."/>
            <person name="Benito E.P."/>
            <person name="Couloux A."/>
            <person name="Coutinho P.M."/>
            <person name="de Vries R.P."/>
            <person name="Dyer P.S."/>
            <person name="Fillinger S."/>
            <person name="Fournier E."/>
            <person name="Gout L."/>
            <person name="Hahn M."/>
            <person name="Kohn L."/>
            <person name="Lapalu N."/>
            <person name="Plummer K.M."/>
            <person name="Pradier J.M."/>
            <person name="Quevillon E."/>
            <person name="Sharon A."/>
            <person name="Simon A."/>
            <person name="ten Have A."/>
            <person name="Tudzynski B."/>
            <person name="Tudzynski P."/>
            <person name="Wincker P."/>
            <person name="Andrew M."/>
            <person name="Anthouard V."/>
            <person name="Beever R.E."/>
            <person name="Beffa R."/>
            <person name="Benoit I."/>
            <person name="Bouzid O."/>
            <person name="Brault B."/>
            <person name="Chen Z."/>
            <person name="Choquer M."/>
            <person name="Collemare J."/>
            <person name="Cotton P."/>
            <person name="Danchin E.G."/>
            <person name="Da Silva C."/>
            <person name="Gautier A."/>
            <person name="Giraud C."/>
            <person name="Giraud T."/>
            <person name="Gonzalez C."/>
            <person name="Grossetete S."/>
            <person name="Guldener U."/>
            <person name="Henrissat B."/>
            <person name="Howlett B.J."/>
            <person name="Kodira C."/>
            <person name="Kretschmer M."/>
            <person name="Lappartient A."/>
            <person name="Leroch M."/>
            <person name="Levis C."/>
            <person name="Mauceli E."/>
            <person name="Neuveglise C."/>
            <person name="Oeser B."/>
            <person name="Pearson M."/>
            <person name="Poulain J."/>
            <person name="Poussereau N."/>
            <person name="Quesneville H."/>
            <person name="Rascle C."/>
            <person name="Schumacher J."/>
            <person name="Segurens B."/>
            <person name="Sexton A."/>
            <person name="Silva E."/>
            <person name="Sirven C."/>
            <person name="Soanes D.M."/>
            <person name="Talbot N.J."/>
            <person name="Templeton M."/>
            <person name="Yandava C."/>
            <person name="Yarden O."/>
            <person name="Zeng Q."/>
            <person name="Rollins J.A."/>
            <person name="Lebrun M.H."/>
            <person name="Dickman M."/>
        </authorList>
    </citation>
    <scope>NUCLEOTIDE SEQUENCE [LARGE SCALE GENOMIC DNA]</scope>
    <source>
        <strain evidence="2 3">B05.10</strain>
    </source>
</reference>
<dbReference type="GO" id="GO:0005634">
    <property type="term" value="C:nucleus"/>
    <property type="evidence" value="ECO:0007669"/>
    <property type="project" value="TreeGrafter"/>
</dbReference>
<gene>
    <name evidence="2" type="primary">Bcych1</name>
    <name evidence="2" type="ORF">BCIN_15g05590</name>
</gene>
<accession>A0A384K6E6</accession>
<dbReference type="OrthoDB" id="102559at2759"/>
<dbReference type="Gene3D" id="3.40.250.10">
    <property type="entry name" value="Rhodanese-like domain"/>
    <property type="match status" value="1"/>
</dbReference>
<dbReference type="InterPro" id="IPR036873">
    <property type="entry name" value="Rhodanese-like_dom_sf"/>
</dbReference>
<reference evidence="2 3" key="3">
    <citation type="journal article" date="2017" name="Mol. Plant Pathol.">
        <title>A gapless genome sequence of the fungus Botrytis cinerea.</title>
        <authorList>
            <person name="Van Kan J.A."/>
            <person name="Stassen J.H."/>
            <person name="Mosbach A."/>
            <person name="Van Der Lee T.A."/>
            <person name="Faino L."/>
            <person name="Farmer A.D."/>
            <person name="Papasotiriou D.G."/>
            <person name="Zhou S."/>
            <person name="Seidl M.F."/>
            <person name="Cottam E."/>
            <person name="Edel D."/>
            <person name="Hahn M."/>
            <person name="Schwartz D.C."/>
            <person name="Dietrich R.A."/>
            <person name="Widdison S."/>
            <person name="Scalliet G."/>
        </authorList>
    </citation>
    <scope>NUCLEOTIDE SEQUENCE [LARGE SCALE GENOMIC DNA]</scope>
    <source>
        <strain evidence="2 3">B05.10</strain>
    </source>
</reference>
<dbReference type="SMART" id="SM00450">
    <property type="entry name" value="RHOD"/>
    <property type="match status" value="1"/>
</dbReference>
<feature type="domain" description="Rhodanese" evidence="1">
    <location>
        <begin position="37"/>
        <end position="176"/>
    </location>
</feature>
<evidence type="ECO:0000313" key="3">
    <source>
        <dbReference type="Proteomes" id="UP000001798"/>
    </source>
</evidence>
<reference evidence="2 3" key="2">
    <citation type="journal article" date="2012" name="Eukaryot. Cell">
        <title>Genome update of Botrytis cinerea strains B05.10 and T4.</title>
        <authorList>
            <person name="Staats M."/>
            <person name="van Kan J.A."/>
        </authorList>
    </citation>
    <scope>NUCLEOTIDE SEQUENCE [LARGE SCALE GENOMIC DNA]</scope>
    <source>
        <strain evidence="2 3">B05.10</strain>
    </source>
</reference>
<name>A0A384K6E6_BOTFB</name>
<evidence type="ECO:0000259" key="1">
    <source>
        <dbReference type="PROSITE" id="PS50206"/>
    </source>
</evidence>
<dbReference type="SUPFAM" id="SSF52821">
    <property type="entry name" value="Rhodanese/Cell cycle control phosphatase"/>
    <property type="match status" value="1"/>
</dbReference>
<dbReference type="GO" id="GO:0004725">
    <property type="term" value="F:protein tyrosine phosphatase activity"/>
    <property type="evidence" value="ECO:0007669"/>
    <property type="project" value="TreeGrafter"/>
</dbReference>
<dbReference type="PANTHER" id="PTHR10828:SF38">
    <property type="entry name" value="ARSENICAL-RESISTANCE PROTEIN 2-RELATED"/>
    <property type="match status" value="1"/>
</dbReference>
<dbReference type="VEuPathDB" id="FungiDB:Bcin15g05590"/>
<organism evidence="2 3">
    <name type="scientific">Botryotinia fuckeliana (strain B05.10)</name>
    <name type="common">Noble rot fungus</name>
    <name type="synonym">Botrytis cinerea</name>
    <dbReference type="NCBI Taxonomy" id="332648"/>
    <lineage>
        <taxon>Eukaryota</taxon>
        <taxon>Fungi</taxon>
        <taxon>Dikarya</taxon>
        <taxon>Ascomycota</taxon>
        <taxon>Pezizomycotina</taxon>
        <taxon>Leotiomycetes</taxon>
        <taxon>Helotiales</taxon>
        <taxon>Sclerotiniaceae</taxon>
        <taxon>Botrytis</taxon>
    </lineage>
</organism>
<dbReference type="KEGG" id="bfu:BCIN_15g05590"/>
<dbReference type="Pfam" id="PF00581">
    <property type="entry name" value="Rhodanese"/>
    <property type="match status" value="1"/>
</dbReference>
<proteinExistence type="predicted"/>
<dbReference type="PANTHER" id="PTHR10828">
    <property type="entry name" value="M-PHASE INDUCER PHOSPHATASE DUAL SPECIFICITY PHOSPHATASE CDC25"/>
    <property type="match status" value="1"/>
</dbReference>
<dbReference type="AlphaFoldDB" id="A0A384K6E6"/>
<evidence type="ECO:0000313" key="2">
    <source>
        <dbReference type="EMBL" id="ATZ58107.1"/>
    </source>
</evidence>
<dbReference type="Proteomes" id="UP000001798">
    <property type="component" value="Chromosome 15"/>
</dbReference>
<dbReference type="GeneID" id="5430224"/>
<dbReference type="PROSITE" id="PS50206">
    <property type="entry name" value="RHODANESE_3"/>
    <property type="match status" value="1"/>
</dbReference>
<protein>
    <submittedName>
        <fullName evidence="2">Bcych1</fullName>
    </submittedName>
</protein>
<keyword evidence="3" id="KW-1185">Reference proteome</keyword>